<organism evidence="6 7">
    <name type="scientific">Methermicoccus shengliensis</name>
    <dbReference type="NCBI Taxonomy" id="660064"/>
    <lineage>
        <taxon>Archaea</taxon>
        <taxon>Methanobacteriati</taxon>
        <taxon>Methanobacteriota</taxon>
        <taxon>Stenosarchaea group</taxon>
        <taxon>Methanomicrobia</taxon>
        <taxon>Methanosarcinales</taxon>
        <taxon>Methermicoccaceae</taxon>
        <taxon>Methermicoccus</taxon>
    </lineage>
</organism>
<feature type="transmembrane region" description="Helical" evidence="5">
    <location>
        <begin position="109"/>
        <end position="127"/>
    </location>
</feature>
<accession>A0A832RVX9</accession>
<dbReference type="InterPro" id="IPR002781">
    <property type="entry name" value="TM_pro_TauE-like"/>
</dbReference>
<evidence type="ECO:0000313" key="7">
    <source>
        <dbReference type="Proteomes" id="UP000600363"/>
    </source>
</evidence>
<dbReference type="PANTHER" id="PTHR43483:SF3">
    <property type="entry name" value="MEMBRANE TRANSPORTER PROTEIN HI_0806-RELATED"/>
    <property type="match status" value="1"/>
</dbReference>
<feature type="transmembrane region" description="Helical" evidence="5">
    <location>
        <begin position="147"/>
        <end position="174"/>
    </location>
</feature>
<evidence type="ECO:0000256" key="4">
    <source>
        <dbReference type="ARBA" id="ARBA00023136"/>
    </source>
</evidence>
<evidence type="ECO:0000256" key="3">
    <source>
        <dbReference type="ARBA" id="ARBA00022989"/>
    </source>
</evidence>
<keyword evidence="5" id="KW-1003">Cell membrane</keyword>
<protein>
    <recommendedName>
        <fullName evidence="5">Probable membrane transporter protein</fullName>
    </recommendedName>
</protein>
<evidence type="ECO:0000313" key="6">
    <source>
        <dbReference type="EMBL" id="HIH69735.1"/>
    </source>
</evidence>
<keyword evidence="4 5" id="KW-0472">Membrane</keyword>
<gene>
    <name evidence="6" type="ORF">HA299_03820</name>
</gene>
<evidence type="ECO:0000256" key="1">
    <source>
        <dbReference type="ARBA" id="ARBA00004141"/>
    </source>
</evidence>
<reference evidence="6" key="1">
    <citation type="journal article" date="2020" name="bioRxiv">
        <title>A rank-normalized archaeal taxonomy based on genome phylogeny resolves widespread incomplete and uneven classifications.</title>
        <authorList>
            <person name="Rinke C."/>
            <person name="Chuvochina M."/>
            <person name="Mussig A.J."/>
            <person name="Chaumeil P.-A."/>
            <person name="Waite D.W."/>
            <person name="Whitman W.B."/>
            <person name="Parks D.H."/>
            <person name="Hugenholtz P."/>
        </authorList>
    </citation>
    <scope>NUCLEOTIDE SEQUENCE</scope>
    <source>
        <strain evidence="6">UBA12518</strain>
    </source>
</reference>
<keyword evidence="3 5" id="KW-1133">Transmembrane helix</keyword>
<dbReference type="AlphaFoldDB" id="A0A832RVX9"/>
<comment type="subcellular location">
    <subcellularLocation>
        <location evidence="5">Cell membrane</location>
        <topology evidence="5">Multi-pass membrane protein</topology>
    </subcellularLocation>
    <subcellularLocation>
        <location evidence="1">Membrane</location>
        <topology evidence="1">Multi-pass membrane protein</topology>
    </subcellularLocation>
</comment>
<evidence type="ECO:0000256" key="5">
    <source>
        <dbReference type="RuleBase" id="RU363041"/>
    </source>
</evidence>
<proteinExistence type="inferred from homology"/>
<feature type="transmembrane region" description="Helical" evidence="5">
    <location>
        <begin position="79"/>
        <end position="102"/>
    </location>
</feature>
<keyword evidence="2 5" id="KW-0812">Transmembrane</keyword>
<dbReference type="Proteomes" id="UP000600363">
    <property type="component" value="Unassembled WGS sequence"/>
</dbReference>
<name>A0A832RVX9_9EURY</name>
<dbReference type="EMBL" id="DUIH01000012">
    <property type="protein sequence ID" value="HIH69735.1"/>
    <property type="molecule type" value="Genomic_DNA"/>
</dbReference>
<comment type="similarity">
    <text evidence="5">Belongs to the 4-toluene sulfonate uptake permease (TSUP) (TC 2.A.102) family.</text>
</comment>
<comment type="caution">
    <text evidence="6">The sequence shown here is derived from an EMBL/GenBank/DDBJ whole genome shotgun (WGS) entry which is preliminary data.</text>
</comment>
<dbReference type="GO" id="GO:0005886">
    <property type="term" value="C:plasma membrane"/>
    <property type="evidence" value="ECO:0007669"/>
    <property type="project" value="UniProtKB-SubCell"/>
</dbReference>
<feature type="transmembrane region" description="Helical" evidence="5">
    <location>
        <begin position="214"/>
        <end position="239"/>
    </location>
</feature>
<feature type="transmembrane region" description="Helical" evidence="5">
    <location>
        <begin position="181"/>
        <end position="202"/>
    </location>
</feature>
<feature type="transmembrane region" description="Helical" evidence="5">
    <location>
        <begin position="251"/>
        <end position="273"/>
    </location>
</feature>
<dbReference type="PANTHER" id="PTHR43483">
    <property type="entry name" value="MEMBRANE TRANSPORTER PROTEIN HI_0806-RELATED"/>
    <property type="match status" value="1"/>
</dbReference>
<feature type="transmembrane region" description="Helical" evidence="5">
    <location>
        <begin position="6"/>
        <end position="33"/>
    </location>
</feature>
<dbReference type="Pfam" id="PF01925">
    <property type="entry name" value="TauE"/>
    <property type="match status" value="1"/>
</dbReference>
<sequence length="275" mass="28534">MDIMVAVIALAITGVAVGFAGGLLGVGGCFIMVPVQIWVFTAMGVPLDIAVKQAFGTNLLVVLPTAMSGAFGHHRKGVVWWKAGIVLGLTGAVGSFIGATIAAHLAGSLLKLIFGAAIFVGAVRMLTAKPPKVAEEPKDSPLLWAAWGFPMGIVTGIIGIGGGILMIPVMVLALKFKMHNAVGTSTAMMIFTSAGGVLGYILNGLDVPNLPAYSLGYVNLLAWAALAITSIPMAQVGVVAAHRLPAKKLRYVFIAVMFYIALKMMGVFTYLGLPI</sequence>
<evidence type="ECO:0000256" key="2">
    <source>
        <dbReference type="ARBA" id="ARBA00022692"/>
    </source>
</evidence>